<dbReference type="Gene3D" id="2.40.50.140">
    <property type="entry name" value="Nucleic acid-binding proteins"/>
    <property type="match status" value="1"/>
</dbReference>
<dbReference type="InterPro" id="IPR011344">
    <property type="entry name" value="ssDNA-bd"/>
</dbReference>
<dbReference type="PROSITE" id="PS50935">
    <property type="entry name" value="SSB"/>
    <property type="match status" value="1"/>
</dbReference>
<name>A0ABS2L0E8_9MICO</name>
<organism evidence="5 6">
    <name type="scientific">Subtercola frigoramans</name>
    <dbReference type="NCBI Taxonomy" id="120298"/>
    <lineage>
        <taxon>Bacteria</taxon>
        <taxon>Bacillati</taxon>
        <taxon>Actinomycetota</taxon>
        <taxon>Actinomycetes</taxon>
        <taxon>Micrococcales</taxon>
        <taxon>Microbacteriaceae</taxon>
        <taxon>Subtercola</taxon>
    </lineage>
</organism>
<dbReference type="InterPro" id="IPR000424">
    <property type="entry name" value="Primosome_PriB/ssb"/>
</dbReference>
<gene>
    <name evidence="5" type="ORF">JOE66_000177</name>
</gene>
<evidence type="ECO:0000256" key="4">
    <source>
        <dbReference type="SAM" id="MobiDB-lite"/>
    </source>
</evidence>
<evidence type="ECO:0000256" key="1">
    <source>
        <dbReference type="ARBA" id="ARBA00023125"/>
    </source>
</evidence>
<dbReference type="GO" id="GO:0003677">
    <property type="term" value="F:DNA binding"/>
    <property type="evidence" value="ECO:0007669"/>
    <property type="project" value="UniProtKB-KW"/>
</dbReference>
<keyword evidence="6" id="KW-1185">Reference proteome</keyword>
<dbReference type="RefSeq" id="WP_205106283.1">
    <property type="nucleotide sequence ID" value="NZ_BAAAHT010000001.1"/>
</dbReference>
<dbReference type="EMBL" id="JAFBBU010000001">
    <property type="protein sequence ID" value="MBM7470543.1"/>
    <property type="molecule type" value="Genomic_DNA"/>
</dbReference>
<sequence>MNDTITVTGIIATTPRSITTDEGLAISSFRLASMQRRYNSASKEAREETNWYTVTTFRALAEHVAASLNKGDHVIVTGSVHIRDWDNDGKTGTTVEIEANNAGPDLVFGTSLYTKTPTANGDTVGAEPVGDSDNPF</sequence>
<dbReference type="NCBIfam" id="TIGR00621">
    <property type="entry name" value="ssb"/>
    <property type="match status" value="1"/>
</dbReference>
<dbReference type="Pfam" id="PF00436">
    <property type="entry name" value="SSB"/>
    <property type="match status" value="1"/>
</dbReference>
<dbReference type="InterPro" id="IPR012340">
    <property type="entry name" value="NA-bd_OB-fold"/>
</dbReference>
<feature type="region of interest" description="Disordered" evidence="4">
    <location>
        <begin position="117"/>
        <end position="136"/>
    </location>
</feature>
<proteinExistence type="predicted"/>
<evidence type="ECO:0000313" key="5">
    <source>
        <dbReference type="EMBL" id="MBM7470543.1"/>
    </source>
</evidence>
<comment type="caution">
    <text evidence="5">The sequence shown here is derived from an EMBL/GenBank/DDBJ whole genome shotgun (WGS) entry which is preliminary data.</text>
</comment>
<reference evidence="5 6" key="1">
    <citation type="submission" date="2021-01" db="EMBL/GenBank/DDBJ databases">
        <title>Sequencing the genomes of 1000 actinobacteria strains.</title>
        <authorList>
            <person name="Klenk H.-P."/>
        </authorList>
    </citation>
    <scope>NUCLEOTIDE SEQUENCE [LARGE SCALE GENOMIC DNA]</scope>
    <source>
        <strain evidence="5 6">DSM 13057</strain>
    </source>
</reference>
<evidence type="ECO:0000313" key="6">
    <source>
        <dbReference type="Proteomes" id="UP000776164"/>
    </source>
</evidence>
<dbReference type="CDD" id="cd04496">
    <property type="entry name" value="SSB_OBF"/>
    <property type="match status" value="1"/>
</dbReference>
<evidence type="ECO:0000256" key="3">
    <source>
        <dbReference type="RuleBase" id="RU000524"/>
    </source>
</evidence>
<evidence type="ECO:0000256" key="2">
    <source>
        <dbReference type="PROSITE-ProRule" id="PRU00252"/>
    </source>
</evidence>
<protein>
    <recommendedName>
        <fullName evidence="3">Single-stranded DNA-binding protein</fullName>
    </recommendedName>
</protein>
<dbReference type="SUPFAM" id="SSF50249">
    <property type="entry name" value="Nucleic acid-binding proteins"/>
    <property type="match status" value="1"/>
</dbReference>
<dbReference type="Proteomes" id="UP000776164">
    <property type="component" value="Unassembled WGS sequence"/>
</dbReference>
<keyword evidence="1 2" id="KW-0238">DNA-binding</keyword>
<accession>A0ABS2L0E8</accession>